<evidence type="ECO:0000256" key="1">
    <source>
        <dbReference type="SAM" id="Phobius"/>
    </source>
</evidence>
<dbReference type="InterPro" id="IPR001387">
    <property type="entry name" value="Cro/C1-type_HTH"/>
</dbReference>
<dbReference type="PANTHER" id="PTHR34475:SF1">
    <property type="entry name" value="CYTOSKELETON PROTEIN RODZ"/>
    <property type="match status" value="1"/>
</dbReference>
<dbReference type="OrthoDB" id="9790252at2"/>
<dbReference type="Proteomes" id="UP000095665">
    <property type="component" value="Chromosome I"/>
</dbReference>
<dbReference type="AlphaFoldDB" id="A0A143WPQ6"/>
<accession>A0A143WPQ6</accession>
<organism evidence="3 4">
    <name type="scientific">Candidatus Gullanella endobia</name>
    <dbReference type="NCBI Taxonomy" id="1070130"/>
    <lineage>
        <taxon>Bacteria</taxon>
        <taxon>Pseudomonadati</taxon>
        <taxon>Pseudomonadota</taxon>
        <taxon>Gammaproteobacteria</taxon>
        <taxon>Enterobacterales</taxon>
        <taxon>Enterobacteriaceae</taxon>
        <taxon>Candidatus Gullanella</taxon>
    </lineage>
</organism>
<feature type="domain" description="HTH cro/C1-type" evidence="2">
    <location>
        <begin position="18"/>
        <end position="56"/>
    </location>
</feature>
<dbReference type="SMART" id="SM00530">
    <property type="entry name" value="HTH_XRE"/>
    <property type="match status" value="1"/>
</dbReference>
<evidence type="ECO:0000313" key="4">
    <source>
        <dbReference type="Proteomes" id="UP000095665"/>
    </source>
</evidence>
<keyword evidence="1" id="KW-0472">Membrane</keyword>
<dbReference type="RefSeq" id="WP_082799132.1">
    <property type="nucleotide sequence ID" value="NZ_LN999832.1"/>
</dbReference>
<keyword evidence="4" id="KW-1185">Reference proteome</keyword>
<dbReference type="EMBL" id="LN999832">
    <property type="protein sequence ID" value="CUX95714.1"/>
    <property type="molecule type" value="Genomic_DNA"/>
</dbReference>
<dbReference type="GO" id="GO:0003677">
    <property type="term" value="F:DNA binding"/>
    <property type="evidence" value="ECO:0007669"/>
    <property type="project" value="InterPro"/>
</dbReference>
<feature type="transmembrane region" description="Helical" evidence="1">
    <location>
        <begin position="111"/>
        <end position="132"/>
    </location>
</feature>
<dbReference type="PANTHER" id="PTHR34475">
    <property type="match status" value="1"/>
</dbReference>
<keyword evidence="1" id="KW-0812">Transmembrane</keyword>
<reference evidence="4" key="1">
    <citation type="submission" date="2016-01" db="EMBL/GenBank/DDBJ databases">
        <authorList>
            <person name="Husnik F."/>
        </authorList>
    </citation>
    <scope>NUCLEOTIDE SEQUENCE [LARGE SCALE GENOMIC DNA]</scope>
</reference>
<dbReference type="SUPFAM" id="SSF47413">
    <property type="entry name" value="lambda repressor-like DNA-binding domains"/>
    <property type="match status" value="1"/>
</dbReference>
<dbReference type="Gene3D" id="1.10.260.40">
    <property type="entry name" value="lambda repressor-like DNA-binding domains"/>
    <property type="match status" value="1"/>
</dbReference>
<sequence length="198" mass="22641">MNTEALQDKISTTTGGRLRQARENIGLSQQAVAERLCLKVSTIRDIENDYVNPNLDSTFLRGYIRSYARLVHISEEEIVSTMLKQTPIKPSKIEPIKNFSLGRIRKKRDILVIKFTWFILFIVISLTSAWLWKNYQVQKQNITNIDNQSSDQLFHESYNIDEVVQSQSADQLVKIDISSLTTALSSLSIKLPIILSLL</sequence>
<proteinExistence type="predicted"/>
<evidence type="ECO:0000313" key="3">
    <source>
        <dbReference type="EMBL" id="CUX95714.1"/>
    </source>
</evidence>
<dbReference type="PROSITE" id="PS50943">
    <property type="entry name" value="HTH_CROC1"/>
    <property type="match status" value="1"/>
</dbReference>
<gene>
    <name evidence="3" type="primary">rodZ</name>
    <name evidence="3" type="ORF">FVIR_GE00013</name>
</gene>
<dbReference type="NCBIfam" id="NF008109">
    <property type="entry name" value="PRK10856.1"/>
    <property type="match status" value="1"/>
</dbReference>
<dbReference type="CDD" id="cd00093">
    <property type="entry name" value="HTH_XRE"/>
    <property type="match status" value="1"/>
</dbReference>
<dbReference type="STRING" id="1070130.FVIR_GE00013"/>
<dbReference type="Pfam" id="PF13413">
    <property type="entry name" value="HTH_25"/>
    <property type="match status" value="1"/>
</dbReference>
<dbReference type="InterPro" id="IPR050400">
    <property type="entry name" value="Bact_Cytoskel_RodZ"/>
</dbReference>
<dbReference type="PATRIC" id="fig|1070130.3.peg.21"/>
<dbReference type="KEGG" id="ged:FVIR_GE00013"/>
<name>A0A143WPQ6_9ENTR</name>
<evidence type="ECO:0000259" key="2">
    <source>
        <dbReference type="PROSITE" id="PS50943"/>
    </source>
</evidence>
<protein>
    <submittedName>
        <fullName evidence="3">Cytoskeleton protein RodZ</fullName>
    </submittedName>
</protein>
<keyword evidence="1" id="KW-1133">Transmembrane helix</keyword>
<dbReference type="InterPro" id="IPR010982">
    <property type="entry name" value="Lambda_DNA-bd_dom_sf"/>
</dbReference>